<dbReference type="Proteomes" id="UP000019140">
    <property type="component" value="Unassembled WGS sequence"/>
</dbReference>
<keyword evidence="3" id="KW-1185">Reference proteome</keyword>
<proteinExistence type="predicted"/>
<keyword evidence="1" id="KW-0472">Membrane</keyword>
<evidence type="ECO:0000256" key="1">
    <source>
        <dbReference type="SAM" id="Phobius"/>
    </source>
</evidence>
<gene>
    <name evidence="2" type="ORF">ETSY2_55275</name>
</gene>
<accession>W4L217</accession>
<evidence type="ECO:0000313" key="2">
    <source>
        <dbReference type="EMBL" id="ETW91944.1"/>
    </source>
</evidence>
<protein>
    <recommendedName>
        <fullName evidence="4">C4-dicarboxylate ABC transporter substrate-binding protein</fullName>
    </recommendedName>
</protein>
<sequence>TTLTLLAPVATLVSNDKLHPALATLLLQAVTEVHGSGGLFEQPGQFPTPNYLEFPLNPESQRYFESGPPFLQRHIPFWAATLIDRLLVMLLPLIALLLPFMRILPPMYKWRVRSRIYRWYRELLAIHPARAEEAGALGYAEQLHELDRIEDEVIKVSVPLSYADQLYNLRLHIELG</sequence>
<feature type="non-terminal residue" evidence="2">
    <location>
        <position position="1"/>
    </location>
</feature>
<name>W4L217_9BACT</name>
<comment type="caution">
    <text evidence="2">The sequence shown here is derived from an EMBL/GenBank/DDBJ whole genome shotgun (WGS) entry which is preliminary data.</text>
</comment>
<organism evidence="2 3">
    <name type="scientific">Candidatus Entotheonella gemina</name>
    <dbReference type="NCBI Taxonomy" id="1429439"/>
    <lineage>
        <taxon>Bacteria</taxon>
        <taxon>Pseudomonadati</taxon>
        <taxon>Nitrospinota/Tectimicrobiota group</taxon>
        <taxon>Candidatus Tectimicrobiota</taxon>
        <taxon>Candidatus Entotheonellia</taxon>
        <taxon>Candidatus Entotheonellales</taxon>
        <taxon>Candidatus Entotheonellaceae</taxon>
        <taxon>Candidatus Entotheonella</taxon>
    </lineage>
</organism>
<feature type="transmembrane region" description="Helical" evidence="1">
    <location>
        <begin position="86"/>
        <end position="105"/>
    </location>
</feature>
<evidence type="ECO:0000313" key="3">
    <source>
        <dbReference type="Proteomes" id="UP000019140"/>
    </source>
</evidence>
<feature type="non-terminal residue" evidence="2">
    <location>
        <position position="176"/>
    </location>
</feature>
<dbReference type="AlphaFoldDB" id="W4L217"/>
<keyword evidence="1" id="KW-1133">Transmembrane helix</keyword>
<dbReference type="EMBL" id="AZHX01003232">
    <property type="protein sequence ID" value="ETW91944.1"/>
    <property type="molecule type" value="Genomic_DNA"/>
</dbReference>
<evidence type="ECO:0008006" key="4">
    <source>
        <dbReference type="Google" id="ProtNLM"/>
    </source>
</evidence>
<reference evidence="2 3" key="1">
    <citation type="journal article" date="2014" name="Nature">
        <title>An environmental bacterial taxon with a large and distinct metabolic repertoire.</title>
        <authorList>
            <person name="Wilson M.C."/>
            <person name="Mori T."/>
            <person name="Ruckert C."/>
            <person name="Uria A.R."/>
            <person name="Helf M.J."/>
            <person name="Takada K."/>
            <person name="Gernert C."/>
            <person name="Steffens U.A."/>
            <person name="Heycke N."/>
            <person name="Schmitt S."/>
            <person name="Rinke C."/>
            <person name="Helfrich E.J."/>
            <person name="Brachmann A.O."/>
            <person name="Gurgui C."/>
            <person name="Wakimoto T."/>
            <person name="Kracht M."/>
            <person name="Crusemann M."/>
            <person name="Hentschel U."/>
            <person name="Abe I."/>
            <person name="Matsunaga S."/>
            <person name="Kalinowski J."/>
            <person name="Takeyama H."/>
            <person name="Piel J."/>
        </authorList>
    </citation>
    <scope>NUCLEOTIDE SEQUENCE [LARGE SCALE GENOMIC DNA]</scope>
    <source>
        <strain evidence="3">TSY2</strain>
    </source>
</reference>
<keyword evidence="1" id="KW-0812">Transmembrane</keyword>